<dbReference type="AlphaFoldDB" id="A0A6A0ABV2"/>
<feature type="signal peptide" evidence="1">
    <location>
        <begin position="1"/>
        <end position="21"/>
    </location>
</feature>
<organism evidence="2 3">
    <name type="scientific">Haematococcus lacustris</name>
    <name type="common">Green alga</name>
    <name type="synonym">Haematococcus pluvialis</name>
    <dbReference type="NCBI Taxonomy" id="44745"/>
    <lineage>
        <taxon>Eukaryota</taxon>
        <taxon>Viridiplantae</taxon>
        <taxon>Chlorophyta</taxon>
        <taxon>core chlorophytes</taxon>
        <taxon>Chlorophyceae</taxon>
        <taxon>CS clade</taxon>
        <taxon>Chlamydomonadales</taxon>
        <taxon>Haematococcaceae</taxon>
        <taxon>Haematococcus</taxon>
    </lineage>
</organism>
<reference evidence="2 3" key="1">
    <citation type="submission" date="2020-02" db="EMBL/GenBank/DDBJ databases">
        <title>Draft genome sequence of Haematococcus lacustris strain NIES-144.</title>
        <authorList>
            <person name="Morimoto D."/>
            <person name="Nakagawa S."/>
            <person name="Yoshida T."/>
            <person name="Sawayama S."/>
        </authorList>
    </citation>
    <scope>NUCLEOTIDE SEQUENCE [LARGE SCALE GENOMIC DNA]</scope>
    <source>
        <strain evidence="2 3">NIES-144</strain>
    </source>
</reference>
<protein>
    <submittedName>
        <fullName evidence="2">Uncharacterized protein</fullName>
    </submittedName>
</protein>
<sequence length="253" mass="26602">MAAAHLLFFLCVPACPSGCECTSLLAGCGLLAKQWRSPHVQFAVQVASALAAWDWAAFLQLRMRIPPSLACPRTRQAASAASYSPLPPASPAAHDSGSVSQVAAWRGSLTAVSGSARAREGSRCHQQGSWLLMEILDTRLPAVQHAAVRALAAAYRSLPVSAALVLTGLVQGACTTAQENCEGGDELTLKACGHLLALMSKAASEGHRGAAFALAHLPRELAAEALVDARKVGTCDTPHHKVEYHVLQLQFKP</sequence>
<evidence type="ECO:0000256" key="1">
    <source>
        <dbReference type="SAM" id="SignalP"/>
    </source>
</evidence>
<feature type="chain" id="PRO_5025331312" evidence="1">
    <location>
        <begin position="22"/>
        <end position="253"/>
    </location>
</feature>
<proteinExistence type="predicted"/>
<dbReference type="EMBL" id="BLLF01004773">
    <property type="protein sequence ID" value="GFH30225.1"/>
    <property type="molecule type" value="Genomic_DNA"/>
</dbReference>
<evidence type="ECO:0000313" key="3">
    <source>
        <dbReference type="Proteomes" id="UP000485058"/>
    </source>
</evidence>
<gene>
    <name evidence="2" type="ORF">HaLaN_29032</name>
</gene>
<keyword evidence="1" id="KW-0732">Signal</keyword>
<keyword evidence="3" id="KW-1185">Reference proteome</keyword>
<accession>A0A6A0ABV2</accession>
<dbReference type="Proteomes" id="UP000485058">
    <property type="component" value="Unassembled WGS sequence"/>
</dbReference>
<name>A0A6A0ABV2_HAELA</name>
<evidence type="ECO:0000313" key="2">
    <source>
        <dbReference type="EMBL" id="GFH30225.1"/>
    </source>
</evidence>
<comment type="caution">
    <text evidence="2">The sequence shown here is derived from an EMBL/GenBank/DDBJ whole genome shotgun (WGS) entry which is preliminary data.</text>
</comment>